<dbReference type="PANTHER" id="PTHR34982">
    <property type="entry name" value="YOP PROTEINS TRANSLOCATION PROTEIN L"/>
    <property type="match status" value="1"/>
</dbReference>
<comment type="caution">
    <text evidence="12">The sequence shown here is derived from an EMBL/GenBank/DDBJ whole genome shotgun (WGS) entry which is preliminary data.</text>
</comment>
<dbReference type="Pfam" id="PF02108">
    <property type="entry name" value="FliH"/>
    <property type="match status" value="1"/>
</dbReference>
<evidence type="ECO:0000256" key="2">
    <source>
        <dbReference type="ARBA" id="ARBA00004496"/>
    </source>
</evidence>
<comment type="similarity">
    <text evidence="3">Belongs to the FliH family.</text>
</comment>
<keyword evidence="5" id="KW-0813">Transport</keyword>
<evidence type="ECO:0000256" key="9">
    <source>
        <dbReference type="ARBA" id="ARBA00023225"/>
    </source>
</evidence>
<dbReference type="PANTHER" id="PTHR34982:SF1">
    <property type="entry name" value="FLAGELLAR ASSEMBLY PROTEIN FLIH"/>
    <property type="match status" value="1"/>
</dbReference>
<keyword evidence="8" id="KW-0653">Protein transport</keyword>
<keyword evidence="13" id="KW-1185">Reference proteome</keyword>
<dbReference type="GO" id="GO:0071973">
    <property type="term" value="P:bacterial-type flagellum-dependent cell motility"/>
    <property type="evidence" value="ECO:0007669"/>
    <property type="project" value="InterPro"/>
</dbReference>
<gene>
    <name evidence="12" type="ORF">Thpro_020873</name>
</gene>
<keyword evidence="9" id="KW-1006">Bacterial flagellum protein export</keyword>
<reference evidence="12 13" key="1">
    <citation type="journal article" date="2014" name="Genome Announc.">
        <title>Draft Genome Sequence of the Iron-Oxidizing, Acidophilic, and Halotolerant 'Thiobacillus prosperus' Type Strain DSM 5130.</title>
        <authorList>
            <person name="Ossandon F.J."/>
            <person name="Cardenas J.P."/>
            <person name="Corbett M."/>
            <person name="Quatrini R."/>
            <person name="Holmes D.S."/>
            <person name="Watkin E."/>
        </authorList>
    </citation>
    <scope>NUCLEOTIDE SEQUENCE [LARGE SCALE GENOMIC DNA]</scope>
    <source>
        <strain evidence="12 13">DSM 5130</strain>
    </source>
</reference>
<accession>A0A1A6C5I6</accession>
<dbReference type="GO" id="GO:0005829">
    <property type="term" value="C:cytosol"/>
    <property type="evidence" value="ECO:0007669"/>
    <property type="project" value="TreeGrafter"/>
</dbReference>
<evidence type="ECO:0000313" key="12">
    <source>
        <dbReference type="EMBL" id="OBS09823.1"/>
    </source>
</evidence>
<feature type="region of interest" description="Disordered" evidence="10">
    <location>
        <begin position="1"/>
        <end position="23"/>
    </location>
</feature>
<protein>
    <recommendedName>
        <fullName evidence="4">Flagellar assembly protein FliH</fullName>
    </recommendedName>
</protein>
<evidence type="ECO:0000256" key="3">
    <source>
        <dbReference type="ARBA" id="ARBA00006602"/>
    </source>
</evidence>
<evidence type="ECO:0000259" key="11">
    <source>
        <dbReference type="Pfam" id="PF02108"/>
    </source>
</evidence>
<keyword evidence="12" id="KW-0969">Cilium</keyword>
<proteinExistence type="inferred from homology"/>
<organism evidence="12 13">
    <name type="scientific">Acidihalobacter prosperus</name>
    <dbReference type="NCBI Taxonomy" id="160660"/>
    <lineage>
        <taxon>Bacteria</taxon>
        <taxon>Pseudomonadati</taxon>
        <taxon>Pseudomonadota</taxon>
        <taxon>Gammaproteobacteria</taxon>
        <taxon>Chromatiales</taxon>
        <taxon>Ectothiorhodospiraceae</taxon>
        <taxon>Acidihalobacter</taxon>
    </lineage>
</organism>
<dbReference type="PRINTS" id="PR01003">
    <property type="entry name" value="FLGFLIH"/>
</dbReference>
<dbReference type="Proteomes" id="UP000029273">
    <property type="component" value="Unassembled WGS sequence"/>
</dbReference>
<dbReference type="GO" id="GO:0044781">
    <property type="term" value="P:bacterial-type flagellum organization"/>
    <property type="evidence" value="ECO:0007669"/>
    <property type="project" value="UniProtKB-KW"/>
</dbReference>
<sequence length="198" mass="21717">MDFRSPASPNDNAGEEIPDLQPFTADQLEQVETAAREEGFRQGHAEGLAAAEQEMRVRMERLDEIMQALARPLDEAGERVGDELLPLAVAIARQLVRRELATSSGEIVAVVREALQALPSYASDVRVELHPDDARLIREAMPEGEGERAWRVVEDAALARGGCRVRSDVSRVDATVEHRLNQIAARVLGDSRSEGEAT</sequence>
<comment type="function">
    <text evidence="1">Needed for flagellar regrowth and assembly.</text>
</comment>
<evidence type="ECO:0000256" key="7">
    <source>
        <dbReference type="ARBA" id="ARBA00022795"/>
    </source>
</evidence>
<feature type="domain" description="Flagellar assembly protein FliH/Type III secretion system HrpE" evidence="11">
    <location>
        <begin position="59"/>
        <end position="183"/>
    </location>
</feature>
<dbReference type="InterPro" id="IPR000563">
    <property type="entry name" value="Flag_FliH"/>
</dbReference>
<dbReference type="AlphaFoldDB" id="A0A1A6C5I6"/>
<dbReference type="EMBL" id="JQSG02000002">
    <property type="protein sequence ID" value="OBS09823.1"/>
    <property type="molecule type" value="Genomic_DNA"/>
</dbReference>
<comment type="subcellular location">
    <subcellularLocation>
        <location evidence="2">Cytoplasm</location>
    </subcellularLocation>
</comment>
<evidence type="ECO:0000256" key="10">
    <source>
        <dbReference type="SAM" id="MobiDB-lite"/>
    </source>
</evidence>
<keyword evidence="12" id="KW-0282">Flagellum</keyword>
<evidence type="ECO:0000256" key="5">
    <source>
        <dbReference type="ARBA" id="ARBA00022448"/>
    </source>
</evidence>
<keyword evidence="6" id="KW-0963">Cytoplasm</keyword>
<keyword evidence="7" id="KW-1005">Bacterial flagellum biogenesis</keyword>
<dbReference type="InterPro" id="IPR051472">
    <property type="entry name" value="T3SS_Stator/FliH"/>
</dbReference>
<evidence type="ECO:0000313" key="13">
    <source>
        <dbReference type="Proteomes" id="UP000029273"/>
    </source>
</evidence>
<name>A0A1A6C5I6_9GAMM</name>
<evidence type="ECO:0000256" key="8">
    <source>
        <dbReference type="ARBA" id="ARBA00022927"/>
    </source>
</evidence>
<evidence type="ECO:0000256" key="6">
    <source>
        <dbReference type="ARBA" id="ARBA00022490"/>
    </source>
</evidence>
<keyword evidence="12" id="KW-0966">Cell projection</keyword>
<dbReference type="GO" id="GO:0009288">
    <property type="term" value="C:bacterial-type flagellum"/>
    <property type="evidence" value="ECO:0007669"/>
    <property type="project" value="InterPro"/>
</dbReference>
<evidence type="ECO:0000256" key="1">
    <source>
        <dbReference type="ARBA" id="ARBA00003041"/>
    </source>
</evidence>
<dbReference type="InterPro" id="IPR018035">
    <property type="entry name" value="Flagellar_FliH/T3SS_HrpE"/>
</dbReference>
<dbReference type="GO" id="GO:0015031">
    <property type="term" value="P:protein transport"/>
    <property type="evidence" value="ECO:0007669"/>
    <property type="project" value="UniProtKB-KW"/>
</dbReference>
<evidence type="ECO:0000256" key="4">
    <source>
        <dbReference type="ARBA" id="ARBA00016507"/>
    </source>
</evidence>
<dbReference type="GO" id="GO:0003774">
    <property type="term" value="F:cytoskeletal motor activity"/>
    <property type="evidence" value="ECO:0007669"/>
    <property type="project" value="InterPro"/>
</dbReference>